<feature type="compositionally biased region" description="Basic and acidic residues" evidence="1">
    <location>
        <begin position="1"/>
        <end position="10"/>
    </location>
</feature>
<feature type="region of interest" description="Disordered" evidence="1">
    <location>
        <begin position="156"/>
        <end position="181"/>
    </location>
</feature>
<sequence>MQTRNPRGDPDSGGSASAPPATRQPRRKTTRLRPRHTRARDTVERSIYRLEQWRGIATRYEKTVTTYLAGLHIAGIFLWSARSSERNGLTAGRGRGQCGGSAFWARWAARVRNSSADSSLRPSRSRQCASSWRAARVSGWSGPRPRPRASATCRYATRASAHRPSQPRATATSRRLSTVSGWSGPRVLSRIAHTSRASVTASSQ</sequence>
<comment type="caution">
    <text evidence="2">The sequence shown here is derived from an EMBL/GenBank/DDBJ whole genome shotgun (WGS) entry which is preliminary data.</text>
</comment>
<accession>A0A5N5ER94</accession>
<proteinExistence type="predicted"/>
<keyword evidence="3" id="KW-1185">Reference proteome</keyword>
<name>A0A5N5ER94_9ACTN</name>
<feature type="region of interest" description="Disordered" evidence="1">
    <location>
        <begin position="1"/>
        <end position="40"/>
    </location>
</feature>
<dbReference type="Proteomes" id="UP000326907">
    <property type="component" value="Unassembled WGS sequence"/>
</dbReference>
<feature type="compositionally biased region" description="Polar residues" evidence="1">
    <location>
        <begin position="167"/>
        <end position="181"/>
    </location>
</feature>
<organism evidence="2 3">
    <name type="scientific">Streptomyces arboris</name>
    <dbReference type="NCBI Taxonomy" id="2600619"/>
    <lineage>
        <taxon>Bacteria</taxon>
        <taxon>Bacillati</taxon>
        <taxon>Actinomycetota</taxon>
        <taxon>Actinomycetes</taxon>
        <taxon>Kitasatosporales</taxon>
        <taxon>Streptomycetaceae</taxon>
        <taxon>Streptomyces</taxon>
    </lineage>
</organism>
<evidence type="ECO:0000313" key="3">
    <source>
        <dbReference type="Proteomes" id="UP000326907"/>
    </source>
</evidence>
<evidence type="ECO:0000256" key="1">
    <source>
        <dbReference type="SAM" id="MobiDB-lite"/>
    </source>
</evidence>
<dbReference type="AlphaFoldDB" id="A0A5N5ER94"/>
<evidence type="ECO:0000313" key="2">
    <source>
        <dbReference type="EMBL" id="KAB2593396.1"/>
    </source>
</evidence>
<gene>
    <name evidence="2" type="ORF">F5983_07265</name>
</gene>
<dbReference type="EMBL" id="VYUA01000004">
    <property type="protein sequence ID" value="KAB2593396.1"/>
    <property type="molecule type" value="Genomic_DNA"/>
</dbReference>
<feature type="compositionally biased region" description="Basic residues" evidence="1">
    <location>
        <begin position="24"/>
        <end position="38"/>
    </location>
</feature>
<reference evidence="2 3" key="1">
    <citation type="submission" date="2019-09" db="EMBL/GenBank/DDBJ databases">
        <authorList>
            <person name="Liu P."/>
        </authorList>
    </citation>
    <scope>NUCLEOTIDE SEQUENCE [LARGE SCALE GENOMIC DNA]</scope>
    <source>
        <strain evidence="2 3">TRM68085</strain>
    </source>
</reference>
<protein>
    <submittedName>
        <fullName evidence="2">Transposase</fullName>
    </submittedName>
</protein>